<proteinExistence type="predicted"/>
<dbReference type="AlphaFoldDB" id="A0A0U4HDQ3"/>
<reference evidence="1 2" key="1">
    <citation type="submission" date="2016-01" db="EMBL/GenBank/DDBJ databases">
        <title>Annotation of Pseudomonas oryzihabitans USDA-ARS-USMARC-56511.</title>
        <authorList>
            <person name="Harhay G.P."/>
            <person name="Harhay D.M."/>
            <person name="Smith T.P.L."/>
            <person name="Bono J.L."/>
            <person name="Heaton M.P."/>
            <person name="Clawson M.L."/>
            <person name="Chitko-Mckown C.G."/>
            <person name="Capik S.F."/>
            <person name="DeDonder K.D."/>
            <person name="Apley M.D."/>
            <person name="Lubbers B.V."/>
            <person name="White B.J."/>
            <person name="Larson R.L."/>
        </authorList>
    </citation>
    <scope>NUCLEOTIDE SEQUENCE [LARGE SCALE GENOMIC DNA]</scope>
    <source>
        <strain evidence="1 2">USDA-ARS-USMARC-56511</strain>
    </source>
</reference>
<name>A0A0U4HDQ3_9PSED</name>
<gene>
    <name evidence="1" type="ORF">APT59_07290</name>
</gene>
<dbReference type="Proteomes" id="UP000064137">
    <property type="component" value="Chromosome"/>
</dbReference>
<dbReference type="EMBL" id="CP013987">
    <property type="protein sequence ID" value="ALZ84026.1"/>
    <property type="molecule type" value="Genomic_DNA"/>
</dbReference>
<evidence type="ECO:0000313" key="1">
    <source>
        <dbReference type="EMBL" id="ALZ84026.1"/>
    </source>
</evidence>
<accession>A0A0U4HDQ3</accession>
<protein>
    <submittedName>
        <fullName evidence="1">Uncharacterized protein</fullName>
    </submittedName>
</protein>
<sequence length="73" mass="8404">MSVDVDVALMNQPMLLQVLKNVHDGIFTVMVIENFTTQARWMRVIQAAQDFSFEFCIDSHVVSSYVCKGYDNR</sequence>
<dbReference type="KEGG" id="por:APT59_07290"/>
<evidence type="ECO:0000313" key="2">
    <source>
        <dbReference type="Proteomes" id="UP000064137"/>
    </source>
</evidence>
<organism evidence="1 2">
    <name type="scientific">Pseudomonas oryzihabitans</name>
    <dbReference type="NCBI Taxonomy" id="47885"/>
    <lineage>
        <taxon>Bacteria</taxon>
        <taxon>Pseudomonadati</taxon>
        <taxon>Pseudomonadota</taxon>
        <taxon>Gammaproteobacteria</taxon>
        <taxon>Pseudomonadales</taxon>
        <taxon>Pseudomonadaceae</taxon>
        <taxon>Pseudomonas</taxon>
    </lineage>
</organism>